<dbReference type="RefSeq" id="XP_038778177.1">
    <property type="nucleotide sequence ID" value="XM_038922249.1"/>
</dbReference>
<feature type="compositionally biased region" description="Polar residues" evidence="1">
    <location>
        <begin position="538"/>
        <end position="548"/>
    </location>
</feature>
<keyword evidence="4" id="KW-1185">Reference proteome</keyword>
<accession>A0A875S3H0</accession>
<feature type="transmembrane region" description="Helical" evidence="2">
    <location>
        <begin position="160"/>
        <end position="182"/>
    </location>
</feature>
<protein>
    <submittedName>
        <fullName evidence="3">Uncharacterized protein</fullName>
    </submittedName>
</protein>
<dbReference type="PANTHER" id="PTHR28013">
    <property type="entry name" value="PROTEIN DCV1-RELATED"/>
    <property type="match status" value="1"/>
</dbReference>
<dbReference type="GeneID" id="62195345"/>
<feature type="compositionally biased region" description="Polar residues" evidence="1">
    <location>
        <begin position="415"/>
        <end position="430"/>
    </location>
</feature>
<feature type="region of interest" description="Disordered" evidence="1">
    <location>
        <begin position="538"/>
        <end position="576"/>
    </location>
</feature>
<keyword evidence="2" id="KW-0812">Transmembrane</keyword>
<reference evidence="3" key="1">
    <citation type="submission" date="2020-10" db="EMBL/GenBank/DDBJ databases">
        <authorList>
            <person name="Roach M.J.R."/>
        </authorList>
    </citation>
    <scope>NUCLEOTIDE SEQUENCE</scope>
    <source>
        <strain evidence="3">CBS 1945</strain>
    </source>
</reference>
<dbReference type="EMBL" id="CP064812">
    <property type="protein sequence ID" value="QPG74612.1"/>
    <property type="molecule type" value="Genomic_DNA"/>
</dbReference>
<evidence type="ECO:0000313" key="3">
    <source>
        <dbReference type="EMBL" id="QPG74612.1"/>
    </source>
</evidence>
<dbReference type="GO" id="GO:0005886">
    <property type="term" value="C:plasma membrane"/>
    <property type="evidence" value="ECO:0007669"/>
    <property type="project" value="InterPro"/>
</dbReference>
<dbReference type="InterPro" id="IPR009571">
    <property type="entry name" value="SUR7/Rim9-like_fungi"/>
</dbReference>
<evidence type="ECO:0000256" key="1">
    <source>
        <dbReference type="SAM" id="MobiDB-lite"/>
    </source>
</evidence>
<evidence type="ECO:0000313" key="4">
    <source>
        <dbReference type="Proteomes" id="UP000662931"/>
    </source>
</evidence>
<dbReference type="GO" id="GO:0035838">
    <property type="term" value="C:growing cell tip"/>
    <property type="evidence" value="ECO:0007669"/>
    <property type="project" value="TreeGrafter"/>
</dbReference>
<dbReference type="AlphaFoldDB" id="A0A875S3H0"/>
<feature type="region of interest" description="Disordered" evidence="1">
    <location>
        <begin position="384"/>
        <end position="430"/>
    </location>
</feature>
<feature type="transmembrane region" description="Helical" evidence="2">
    <location>
        <begin position="127"/>
        <end position="154"/>
    </location>
</feature>
<keyword evidence="2" id="KW-1133">Transmembrane helix</keyword>
<sequence length="576" mass="61868">MKFSTNLVAVPFQVVTLAFLIIATITSPVVPSLSLANDGTYKYGTFGYCPVDATKRSQCSSVSTNYKPSSLYKSSNSDAPSWSMSSTIRDKLSQIMIVAPIAAGLTLIAVVLNFVGILSKNAALASAYWIITIFIAVIAFLASALVCIISFLLFYPHVQWACWLLIPATILNLISLVLIGFASKFLPAAYLRDEDNGDDANNDFGWGSADVSSFDEERKLELGDAPSNNFKVNTGSGFNVVSSPAMAPLSATPGLDSAATGAGIGAGTGVGAGMAKPNYAYPVPGSYPNSAAGDNLSFVPPQPYDTSRTRTMASSVGPSSIADDKNPSASQRDFTYMDENLASSTSVPKLSQTSYYTADDSTKANMAGSDQPGLKLPDVYLDDEEGEQTENSDIPVGNNDNRMDQGEIYNPDGDSGSSQSAFTSVSQRGVNPNYYRGAQQKVNLPEQQYPMSTPYYPSTLSPQPSQSFNGYQQLQTAPMAPMPPMHQYDTSNPYAAPQQPPIQRSRSDMILNNSPDLLLGSNMNKAGVRKYGITQMSQQRFAQSQPHVGNNFKRRQQQQQNFPTPSSLGDGPYGRI</sequence>
<dbReference type="GO" id="GO:0032153">
    <property type="term" value="C:cell division site"/>
    <property type="evidence" value="ECO:0007669"/>
    <property type="project" value="TreeGrafter"/>
</dbReference>
<dbReference type="Pfam" id="PF06687">
    <property type="entry name" value="SUR7"/>
    <property type="match status" value="1"/>
</dbReference>
<feature type="transmembrane region" description="Helical" evidence="2">
    <location>
        <begin position="7"/>
        <end position="30"/>
    </location>
</feature>
<dbReference type="Proteomes" id="UP000662931">
    <property type="component" value="Chromosome 1"/>
</dbReference>
<evidence type="ECO:0000256" key="2">
    <source>
        <dbReference type="SAM" id="Phobius"/>
    </source>
</evidence>
<feature type="region of interest" description="Disordered" evidence="1">
    <location>
        <begin position="294"/>
        <end position="331"/>
    </location>
</feature>
<name>A0A875S3H0_EENNA</name>
<feature type="compositionally biased region" description="Polar residues" evidence="1">
    <location>
        <begin position="304"/>
        <end position="318"/>
    </location>
</feature>
<organism evidence="3 4">
    <name type="scientific">Eeniella nana</name>
    <name type="common">Yeast</name>
    <name type="synonym">Brettanomyces nanus</name>
    <dbReference type="NCBI Taxonomy" id="13502"/>
    <lineage>
        <taxon>Eukaryota</taxon>
        <taxon>Fungi</taxon>
        <taxon>Dikarya</taxon>
        <taxon>Ascomycota</taxon>
        <taxon>Saccharomycotina</taxon>
        <taxon>Pichiomycetes</taxon>
        <taxon>Pichiales</taxon>
        <taxon>Pichiaceae</taxon>
        <taxon>Brettanomyces</taxon>
    </lineage>
</organism>
<gene>
    <name evidence="3" type="ORF">FOA43_001944</name>
</gene>
<dbReference type="InterPro" id="IPR051380">
    <property type="entry name" value="pH-response_reg_palI/RIM9"/>
</dbReference>
<dbReference type="OrthoDB" id="2354757at2759"/>
<feature type="transmembrane region" description="Helical" evidence="2">
    <location>
        <begin position="92"/>
        <end position="115"/>
    </location>
</feature>
<dbReference type="KEGG" id="bnn:FOA43_001944"/>
<keyword evidence="2" id="KW-0472">Membrane</keyword>
<proteinExistence type="predicted"/>
<dbReference type="PANTHER" id="PTHR28013:SF8">
    <property type="entry name" value="AEL027WP"/>
    <property type="match status" value="1"/>
</dbReference>